<gene>
    <name evidence="1" type="ORF">BLS_000673</name>
    <name evidence="3" type="ORF">EG327_006907</name>
    <name evidence="2" type="ORF">EG328_005941</name>
</gene>
<name>A0A8H3V212_VENIN</name>
<accession>A0A8H3V212</accession>
<evidence type="ECO:0000313" key="3">
    <source>
        <dbReference type="EMBL" id="KAE9979723.1"/>
    </source>
</evidence>
<comment type="caution">
    <text evidence="3">The sequence shown here is derived from an EMBL/GenBank/DDBJ whole genome shotgun (WGS) entry which is preliminary data.</text>
</comment>
<evidence type="ECO:0000313" key="4">
    <source>
        <dbReference type="Proteomes" id="UP000447873"/>
    </source>
</evidence>
<dbReference type="EMBL" id="WNWQ01001127">
    <property type="protein sequence ID" value="KAE9962197.1"/>
    <property type="molecule type" value="Genomic_DNA"/>
</dbReference>
<organism evidence="3 5">
    <name type="scientific">Venturia inaequalis</name>
    <name type="common">Apple scab fungus</name>
    <dbReference type="NCBI Taxonomy" id="5025"/>
    <lineage>
        <taxon>Eukaryota</taxon>
        <taxon>Fungi</taxon>
        <taxon>Dikarya</taxon>
        <taxon>Ascomycota</taxon>
        <taxon>Pezizomycotina</taxon>
        <taxon>Dothideomycetes</taxon>
        <taxon>Pleosporomycetidae</taxon>
        <taxon>Venturiales</taxon>
        <taxon>Venturiaceae</taxon>
        <taxon>Venturia</taxon>
    </lineage>
</organism>
<proteinExistence type="predicted"/>
<dbReference type="OrthoDB" id="3014656at2759"/>
<keyword evidence="5" id="KW-1185">Reference proteome</keyword>
<dbReference type="Proteomes" id="UP000490939">
    <property type="component" value="Unassembled WGS sequence"/>
</dbReference>
<evidence type="ECO:0000313" key="5">
    <source>
        <dbReference type="Proteomes" id="UP000490939"/>
    </source>
</evidence>
<sequence>MLPNFGPVVAAATLFIQSYNQTVQLYRLGETPAVLSKSIASYYGDTNFIGFWGGTSLSNLNQTYVYKSTKQSVDFYEKVGYGYDIRILSFKVEPYSEDGAAIWVNWNLKPKNKAKDVEWMTLYGYRMKNAQNPTLYQDVKSRCAPEGSLACKVGGKAKVQGWFEFTMTDNEIQTFSERIPNYLQGVYSTPTE</sequence>
<dbReference type="Proteomes" id="UP000433883">
    <property type="component" value="Unassembled WGS sequence"/>
</dbReference>
<dbReference type="EMBL" id="WNWR01000406">
    <property type="protein sequence ID" value="KAE9979723.1"/>
    <property type="molecule type" value="Genomic_DNA"/>
</dbReference>
<dbReference type="AlphaFoldDB" id="A0A8H3V212"/>
<protein>
    <submittedName>
        <fullName evidence="3">Uncharacterized protein</fullName>
    </submittedName>
</protein>
<reference evidence="3 5" key="1">
    <citation type="submission" date="2019-07" db="EMBL/GenBank/DDBJ databases">
        <title>Venturia inaequalis Genome Resource.</title>
        <authorList>
            <person name="Lichtner F.J."/>
        </authorList>
    </citation>
    <scope>NUCLEOTIDE SEQUENCE [LARGE SCALE GENOMIC DNA]</scope>
    <source>
        <strain evidence="2 4">120213</strain>
        <strain evidence="1">Bline_iso_100314</strain>
        <strain evidence="3 5">DMI_063113</strain>
    </source>
</reference>
<dbReference type="EMBL" id="WNWS01000313">
    <property type="protein sequence ID" value="KAE9970969.1"/>
    <property type="molecule type" value="Genomic_DNA"/>
</dbReference>
<dbReference type="Proteomes" id="UP000447873">
    <property type="component" value="Unassembled WGS sequence"/>
</dbReference>
<evidence type="ECO:0000313" key="1">
    <source>
        <dbReference type="EMBL" id="KAE9962197.1"/>
    </source>
</evidence>
<evidence type="ECO:0000313" key="2">
    <source>
        <dbReference type="EMBL" id="KAE9970969.1"/>
    </source>
</evidence>